<accession>A0ABT3CQM9</accession>
<evidence type="ECO:0000313" key="4">
    <source>
        <dbReference type="Proteomes" id="UP001300692"/>
    </source>
</evidence>
<dbReference type="Proteomes" id="UP001300692">
    <property type="component" value="Unassembled WGS sequence"/>
</dbReference>
<dbReference type="NCBIfam" id="TIGR02594">
    <property type="entry name" value="TIGR02594 family protein"/>
    <property type="match status" value="1"/>
</dbReference>
<dbReference type="InterPro" id="IPR038765">
    <property type="entry name" value="Papain-like_cys_pep_sf"/>
</dbReference>
<feature type="domain" description="Peptidase C51" evidence="2">
    <location>
        <begin position="40"/>
        <end position="110"/>
    </location>
</feature>
<proteinExistence type="predicted"/>
<dbReference type="SUPFAM" id="SSF54001">
    <property type="entry name" value="Cysteine proteinases"/>
    <property type="match status" value="1"/>
</dbReference>
<dbReference type="InterPro" id="IPR036366">
    <property type="entry name" value="PGBDSf"/>
</dbReference>
<feature type="domain" description="Peptidoglycan binding-like" evidence="1">
    <location>
        <begin position="160"/>
        <end position="210"/>
    </location>
</feature>
<organism evidence="3 4">
    <name type="scientific">Reichenbachiella ulvae</name>
    <dbReference type="NCBI Taxonomy" id="2980104"/>
    <lineage>
        <taxon>Bacteria</taxon>
        <taxon>Pseudomonadati</taxon>
        <taxon>Bacteroidota</taxon>
        <taxon>Cytophagia</taxon>
        <taxon>Cytophagales</taxon>
        <taxon>Reichenbachiellaceae</taxon>
        <taxon>Reichenbachiella</taxon>
    </lineage>
</organism>
<keyword evidence="4" id="KW-1185">Reference proteome</keyword>
<dbReference type="Gene3D" id="1.10.101.10">
    <property type="entry name" value="PGBD-like superfamily/PGBD"/>
    <property type="match status" value="1"/>
</dbReference>
<dbReference type="InterPro" id="IPR007921">
    <property type="entry name" value="CHAP_dom"/>
</dbReference>
<dbReference type="InterPro" id="IPR013423">
    <property type="entry name" value="CHP02594"/>
</dbReference>
<dbReference type="InterPro" id="IPR002477">
    <property type="entry name" value="Peptidoglycan-bd-like"/>
</dbReference>
<dbReference type="RefSeq" id="WP_264136636.1">
    <property type="nucleotide sequence ID" value="NZ_JAOYOD010000001.1"/>
</dbReference>
<dbReference type="InterPro" id="IPR036365">
    <property type="entry name" value="PGBD-like_sf"/>
</dbReference>
<evidence type="ECO:0000313" key="3">
    <source>
        <dbReference type="EMBL" id="MCV9385853.1"/>
    </source>
</evidence>
<evidence type="ECO:0000259" key="2">
    <source>
        <dbReference type="Pfam" id="PF05257"/>
    </source>
</evidence>
<dbReference type="Gene3D" id="3.90.1720.10">
    <property type="entry name" value="endopeptidase domain like (from Nostoc punctiforme)"/>
    <property type="match status" value="1"/>
</dbReference>
<sequence>MSKLLQIAFVELGTTEIPGAEHNPRIVEYAQQRNFPGVRDDETPWCSIFVNFCCDQLKYEKSGKANARSWMQVGKDSSDDPKPGDIVVFWRESIHSWKGHVAFYLGHSQDKKKIFCLGGNQGNAVSVAGYDTKKVLGFRRVGAEVSISIPDPYLRKDDKGEGVIQLQQILNKLGYNCGDPDGSFGNKTLSALKLLQANNQLTVDGVYGNDSKTVIESLLQA</sequence>
<dbReference type="Pfam" id="PF05257">
    <property type="entry name" value="CHAP"/>
    <property type="match status" value="1"/>
</dbReference>
<dbReference type="SUPFAM" id="SSF47090">
    <property type="entry name" value="PGBD-like"/>
    <property type="match status" value="1"/>
</dbReference>
<comment type="caution">
    <text evidence="3">The sequence shown here is derived from an EMBL/GenBank/DDBJ whole genome shotgun (WGS) entry which is preliminary data.</text>
</comment>
<protein>
    <submittedName>
        <fullName evidence="3">TIGR02594 family protein</fullName>
    </submittedName>
</protein>
<name>A0ABT3CQM9_9BACT</name>
<dbReference type="Pfam" id="PF01471">
    <property type="entry name" value="PG_binding_1"/>
    <property type="match status" value="1"/>
</dbReference>
<dbReference type="EMBL" id="JAOYOD010000001">
    <property type="protein sequence ID" value="MCV9385853.1"/>
    <property type="molecule type" value="Genomic_DNA"/>
</dbReference>
<reference evidence="3 4" key="1">
    <citation type="submission" date="2022-10" db="EMBL/GenBank/DDBJ databases">
        <title>Comparative genomics and taxonomic characterization of three novel marine species of genus Reichenbachiella exhibiting antioxidant and polysaccharide degradation activities.</title>
        <authorList>
            <person name="Muhammad N."/>
            <person name="Lee Y.-J."/>
            <person name="Ko J."/>
            <person name="Kim S.-G."/>
        </authorList>
    </citation>
    <scope>NUCLEOTIDE SEQUENCE [LARGE SCALE GENOMIC DNA]</scope>
    <source>
        <strain evidence="3 4">ABR2-5</strain>
    </source>
</reference>
<gene>
    <name evidence="3" type="ORF">N7U62_04225</name>
</gene>
<evidence type="ECO:0000259" key="1">
    <source>
        <dbReference type="Pfam" id="PF01471"/>
    </source>
</evidence>